<feature type="domain" description="Hydantoinase A/oxoprolinase" evidence="1">
    <location>
        <begin position="206"/>
        <end position="489"/>
    </location>
</feature>
<protein>
    <submittedName>
        <fullName evidence="4">N-methylhydantoinase A</fullName>
        <ecNumber evidence="4">3.5.2.14</ecNumber>
    </submittedName>
</protein>
<dbReference type="InterPro" id="IPR045079">
    <property type="entry name" value="Oxoprolinase-like"/>
</dbReference>
<dbReference type="EMBL" id="JAAMOZ010000004">
    <property type="protein sequence ID" value="NIH58686.1"/>
    <property type="molecule type" value="Genomic_DNA"/>
</dbReference>
<evidence type="ECO:0000313" key="4">
    <source>
        <dbReference type="EMBL" id="NIH58686.1"/>
    </source>
</evidence>
<dbReference type="SUPFAM" id="SSF53067">
    <property type="entry name" value="Actin-like ATPase domain"/>
    <property type="match status" value="1"/>
</dbReference>
<evidence type="ECO:0000313" key="5">
    <source>
        <dbReference type="Proteomes" id="UP000749311"/>
    </source>
</evidence>
<evidence type="ECO:0000259" key="3">
    <source>
        <dbReference type="Pfam" id="PF19278"/>
    </source>
</evidence>
<dbReference type="Pfam" id="PF01968">
    <property type="entry name" value="Hydantoinase_A"/>
    <property type="match status" value="1"/>
</dbReference>
<dbReference type="PANTHER" id="PTHR11365:SF23">
    <property type="entry name" value="HYPOTHETICAL 5-OXOPROLINASE (EUROFUNG)-RELATED"/>
    <property type="match status" value="1"/>
</dbReference>
<gene>
    <name evidence="4" type="ORF">FB473_003383</name>
</gene>
<keyword evidence="4" id="KW-0378">Hydrolase</keyword>
<dbReference type="Pfam" id="PF05378">
    <property type="entry name" value="Hydant_A_N"/>
    <property type="match status" value="1"/>
</dbReference>
<reference evidence="4 5" key="1">
    <citation type="submission" date="2020-02" db="EMBL/GenBank/DDBJ databases">
        <title>Sequencing the genomes of 1000 actinobacteria strains.</title>
        <authorList>
            <person name="Klenk H.-P."/>
        </authorList>
    </citation>
    <scope>NUCLEOTIDE SEQUENCE [LARGE SCALE GENOMIC DNA]</scope>
    <source>
        <strain evidence="4 5">DSM 19609</strain>
    </source>
</reference>
<accession>A0ABX0SPK5</accession>
<dbReference type="InterPro" id="IPR008040">
    <property type="entry name" value="Hydant_A_N"/>
</dbReference>
<sequence length="701" mass="75616">MIISVDVGGTFTDIVLADPERGLTISKVVSRPDDYTADIVNAVETVLRKAQVSPEQITRVALGTTVGLNAVIEHRGAITAVLATKGFEDVLEIGRQKRPRLYDLFIDTPTPVFIAPRHRRRGIVERISATGEELVALDEEQVRRTVRDLVDNEHVEAIAVCCLFSFLNPSHEQRIREIVNEEYPGLAVSISSDVDPVFREYERLCVTALDAYLKPVMQRHVEQVNAGLRDAGLRVDLDIMQSRGGIAGFRSIVHTPARTLVSGPAGGVRGAHWVASRVGHPNIISLDVGGTSADIAVVRNSRIPTTTEGKIADYPVRLPMIDCSSIGAGGGSIAWLDPTNGLHVGPQSAGAQPGPVAYGRGGTEPTVTDASLVLGWLDASNFGDGQVPIDVEASHRALDTLGASLGLPAEEVAWAIHAITNANMAEEIRLWTVNRGYDPREFALVVAGGGGAVHGGLVARLLSIQTVIVPPTPGVLSALGILVANIEHDNALSFNRTAADTAPDDLRAAYDHLDELGSRQLAEERVAADQVRITRTADLRYVGQSYELNVDLRGPIDGSTVGQLVEDFHARHRQVYGQAAEDAPTEIVSVRTVHWSPLPKPATSPHEGTGSWDEALKHHRIARFYPEYPDGVRTPVFDRLKAPVDVALYGPAIIDQLDTTTVVYPGFLARVHPDGTIIMTAETPGVPVRNLLDETQKELVR</sequence>
<dbReference type="GO" id="GO:0047423">
    <property type="term" value="F:N-methylhydantoinase (ATP-hydrolyzing) activity"/>
    <property type="evidence" value="ECO:0007669"/>
    <property type="project" value="UniProtKB-EC"/>
</dbReference>
<dbReference type="Pfam" id="PF19278">
    <property type="entry name" value="Hydant_A_C"/>
    <property type="match status" value="1"/>
</dbReference>
<organism evidence="4 5">
    <name type="scientific">Brooklawnia cerclae</name>
    <dbReference type="NCBI Taxonomy" id="349934"/>
    <lineage>
        <taxon>Bacteria</taxon>
        <taxon>Bacillati</taxon>
        <taxon>Actinomycetota</taxon>
        <taxon>Actinomycetes</taxon>
        <taxon>Propionibacteriales</taxon>
        <taxon>Propionibacteriaceae</taxon>
        <taxon>Brooklawnia</taxon>
    </lineage>
</organism>
<evidence type="ECO:0000259" key="1">
    <source>
        <dbReference type="Pfam" id="PF01968"/>
    </source>
</evidence>
<keyword evidence="5" id="KW-1185">Reference proteome</keyword>
<dbReference type="InterPro" id="IPR049517">
    <property type="entry name" value="ACX-like_C"/>
</dbReference>
<name>A0ABX0SPK5_9ACTN</name>
<proteinExistence type="predicted"/>
<dbReference type="InterPro" id="IPR002821">
    <property type="entry name" value="Hydantoinase_A"/>
</dbReference>
<dbReference type="PANTHER" id="PTHR11365">
    <property type="entry name" value="5-OXOPROLINASE RELATED"/>
    <property type="match status" value="1"/>
</dbReference>
<dbReference type="RefSeq" id="WP_167171604.1">
    <property type="nucleotide sequence ID" value="NZ_BAAAOO010000006.1"/>
</dbReference>
<evidence type="ECO:0000259" key="2">
    <source>
        <dbReference type="Pfam" id="PF05378"/>
    </source>
</evidence>
<dbReference type="Proteomes" id="UP000749311">
    <property type="component" value="Unassembled WGS sequence"/>
</dbReference>
<dbReference type="InterPro" id="IPR043129">
    <property type="entry name" value="ATPase_NBD"/>
</dbReference>
<dbReference type="EC" id="3.5.2.14" evidence="4"/>
<comment type="caution">
    <text evidence="4">The sequence shown here is derived from an EMBL/GenBank/DDBJ whole genome shotgun (WGS) entry which is preliminary data.</text>
</comment>
<feature type="domain" description="Hydantoinase/oxoprolinase N-terminal" evidence="2">
    <location>
        <begin position="3"/>
        <end position="182"/>
    </location>
</feature>
<feature type="domain" description="Acetophenone carboxylase-like C-terminal" evidence="3">
    <location>
        <begin position="500"/>
        <end position="670"/>
    </location>
</feature>